<reference evidence="2 3" key="1">
    <citation type="submission" date="2021-08" db="EMBL/GenBank/DDBJ databases">
        <title>Complete genome sequence of Leptospira kobayashii strain E30.</title>
        <authorList>
            <person name="Nakao R."/>
            <person name="Nakamura S."/>
            <person name="Masuzawa T."/>
            <person name="Koizumi N."/>
        </authorList>
    </citation>
    <scope>NUCLEOTIDE SEQUENCE [LARGE SCALE GENOMIC DNA]</scope>
    <source>
        <strain evidence="2 3">E30</strain>
    </source>
</reference>
<dbReference type="EMBL" id="AP025028">
    <property type="protein sequence ID" value="BDA79750.1"/>
    <property type="molecule type" value="Genomic_DNA"/>
</dbReference>
<feature type="transmembrane region" description="Helical" evidence="1">
    <location>
        <begin position="76"/>
        <end position="94"/>
    </location>
</feature>
<feature type="transmembrane region" description="Helical" evidence="1">
    <location>
        <begin position="151"/>
        <end position="177"/>
    </location>
</feature>
<dbReference type="RefSeq" id="WP_109020402.1">
    <property type="nucleotide sequence ID" value="NZ_AP025028.1"/>
</dbReference>
<evidence type="ECO:0000313" key="2">
    <source>
        <dbReference type="EMBL" id="BDA79750.1"/>
    </source>
</evidence>
<feature type="transmembrane region" description="Helical" evidence="1">
    <location>
        <begin position="46"/>
        <end position="64"/>
    </location>
</feature>
<feature type="transmembrane region" description="Helical" evidence="1">
    <location>
        <begin position="106"/>
        <end position="131"/>
    </location>
</feature>
<keyword evidence="1" id="KW-0472">Membrane</keyword>
<feature type="transmembrane region" description="Helical" evidence="1">
    <location>
        <begin position="21"/>
        <end position="40"/>
    </location>
</feature>
<evidence type="ECO:0000313" key="3">
    <source>
        <dbReference type="Proteomes" id="UP000245263"/>
    </source>
</evidence>
<keyword evidence="1" id="KW-0812">Transmembrane</keyword>
<gene>
    <name evidence="2" type="ORF">LPTSP3_g26800</name>
</gene>
<evidence type="ECO:0008006" key="4">
    <source>
        <dbReference type="Google" id="ProtNLM"/>
    </source>
</evidence>
<proteinExistence type="predicted"/>
<accession>A0ABM7UT39</accession>
<sequence>MIKDTGLRYELVLRKITKRPRTYFGIVYLFANTLGVYLEWKRNVPILMYLDGSMMILSLLLIYVSLKKLTFQNISFYMFLFALGIVLEIETQFYDPAGEFDNVKVGYSTFLILVLSIFLFPGRPVYFFLFWNSLYIYSFVRYTFLGPFEEIFFRFLVMASYGAPAYIFSMLTFSWWYRLNLQNVIQKHKILLLQKKLRLQERKTIYNDMHNYLGAGLTSLFLGLEKIPEGETITSEQKDNLRRTALFLISSLQAGISVAEETKLLSENLLMGMKTILVRRYSYSGRRVQFDFPSHYASIPSPFPTQEKDFLSLLTEVTNNDLKYGNSNPIWKLDSNEKGLEFSFISHTTYSLSNGRGKEILEELMKKLGGVIKENLNEDGSIMIQFLF</sequence>
<dbReference type="Proteomes" id="UP000245263">
    <property type="component" value="Chromosome 1"/>
</dbReference>
<protein>
    <recommendedName>
        <fullName evidence="4">Histidine kinase</fullName>
    </recommendedName>
</protein>
<name>A0ABM7UT39_9LEPT</name>
<organism evidence="2 3">
    <name type="scientific">Leptospira kobayashii</name>
    <dbReference type="NCBI Taxonomy" id="1917830"/>
    <lineage>
        <taxon>Bacteria</taxon>
        <taxon>Pseudomonadati</taxon>
        <taxon>Spirochaetota</taxon>
        <taxon>Spirochaetia</taxon>
        <taxon>Leptospirales</taxon>
        <taxon>Leptospiraceae</taxon>
        <taxon>Leptospira</taxon>
    </lineage>
</organism>
<keyword evidence="3" id="KW-1185">Reference proteome</keyword>
<keyword evidence="1" id="KW-1133">Transmembrane helix</keyword>
<evidence type="ECO:0000256" key="1">
    <source>
        <dbReference type="SAM" id="Phobius"/>
    </source>
</evidence>